<gene>
    <name evidence="2" type="ORF">SAMN05428953_10648</name>
</gene>
<dbReference type="Gene3D" id="3.40.50.1820">
    <property type="entry name" value="alpha/beta hydrolase"/>
    <property type="match status" value="1"/>
</dbReference>
<dbReference type="Pfam" id="PF00561">
    <property type="entry name" value="Abhydrolase_1"/>
    <property type="match status" value="1"/>
</dbReference>
<dbReference type="PANTHER" id="PTHR43194">
    <property type="entry name" value="HYDROLASE ALPHA/BETA FOLD FAMILY"/>
    <property type="match status" value="1"/>
</dbReference>
<dbReference type="InterPro" id="IPR029058">
    <property type="entry name" value="AB_hydrolase_fold"/>
</dbReference>
<dbReference type="GO" id="GO:0016787">
    <property type="term" value="F:hydrolase activity"/>
    <property type="evidence" value="ECO:0007669"/>
    <property type="project" value="UniProtKB-KW"/>
</dbReference>
<reference evidence="3" key="1">
    <citation type="submission" date="2016-10" db="EMBL/GenBank/DDBJ databases">
        <authorList>
            <person name="Varghese N."/>
            <person name="Submissions S."/>
        </authorList>
    </citation>
    <scope>NUCLEOTIDE SEQUENCE [LARGE SCALE GENOMIC DNA]</scope>
    <source>
        <strain evidence="3">CGMCC 1.11022</strain>
    </source>
</reference>
<dbReference type="EMBL" id="FNEE01000006">
    <property type="protein sequence ID" value="SDJ39711.1"/>
    <property type="molecule type" value="Genomic_DNA"/>
</dbReference>
<sequence length="406" mass="43846">MQFLRNGEEMSQVPKFHILTISNGLKYVIDKISNSWQSLRNAIAIGDIIMSHFTAFPLVLAAAMMAAAPVPAGEPDLVRADRFVELPTGERLFVREVRRPGAASEPKSAVLLIHGARVPGVASFDLPVAGGSFAADLAAGGHLVYVLDLRGYGASSRPVAMDRPPDKSAPLMRTEDVVADISAAVDGIARWSDVSRISLVGWATGGHWAGAYASRFPQTVDRLILYNTLYGGSDQHPTLGTGSPLENPDRPGTFNVHAFGGYRLNTRPSLFTAWDDSIPAADKAQWRDPAVAAAYGDAALASDETASTRQPPSFRSPSGAMADSFELAFDRRQWSAAALTMPVLVIRSGRDFWSRPEDAKAIVDEAPKAERLNIPDATHFVHLDREAAGRGVFLGAVKRFLDRQEE</sequence>
<keyword evidence="3" id="KW-1185">Reference proteome</keyword>
<evidence type="ECO:0000313" key="2">
    <source>
        <dbReference type="EMBL" id="SDJ39711.1"/>
    </source>
</evidence>
<protein>
    <submittedName>
        <fullName evidence="2">Lysophospholipase, alpha-beta hydrolase superfamily</fullName>
    </submittedName>
</protein>
<organism evidence="2 3">
    <name type="scientific">Mesorhizobium muleiense</name>
    <dbReference type="NCBI Taxonomy" id="1004279"/>
    <lineage>
        <taxon>Bacteria</taxon>
        <taxon>Pseudomonadati</taxon>
        <taxon>Pseudomonadota</taxon>
        <taxon>Alphaproteobacteria</taxon>
        <taxon>Hyphomicrobiales</taxon>
        <taxon>Phyllobacteriaceae</taxon>
        <taxon>Mesorhizobium</taxon>
    </lineage>
</organism>
<accession>A0A1G8TDW0</accession>
<keyword evidence="2" id="KW-0378">Hydrolase</keyword>
<dbReference type="AlphaFoldDB" id="A0A1G8TDW0"/>
<evidence type="ECO:0000313" key="3">
    <source>
        <dbReference type="Proteomes" id="UP000198894"/>
    </source>
</evidence>
<evidence type="ECO:0000259" key="1">
    <source>
        <dbReference type="Pfam" id="PF00561"/>
    </source>
</evidence>
<feature type="domain" description="AB hydrolase-1" evidence="1">
    <location>
        <begin position="109"/>
        <end position="385"/>
    </location>
</feature>
<dbReference type="InterPro" id="IPR050228">
    <property type="entry name" value="Carboxylesterase_BioH"/>
</dbReference>
<proteinExistence type="predicted"/>
<dbReference type="PANTHER" id="PTHR43194:SF2">
    <property type="entry name" value="PEROXISOMAL MEMBRANE PROTEIN LPX1"/>
    <property type="match status" value="1"/>
</dbReference>
<dbReference type="InterPro" id="IPR000073">
    <property type="entry name" value="AB_hydrolase_1"/>
</dbReference>
<dbReference type="SUPFAM" id="SSF53474">
    <property type="entry name" value="alpha/beta-Hydrolases"/>
    <property type="match status" value="1"/>
</dbReference>
<dbReference type="Proteomes" id="UP000198894">
    <property type="component" value="Unassembled WGS sequence"/>
</dbReference>
<name>A0A1G8TDW0_9HYPH</name>